<organism evidence="2 3">
    <name type="scientific">Roseococcus suduntuyensis</name>
    <dbReference type="NCBI Taxonomy" id="455361"/>
    <lineage>
        <taxon>Bacteria</taxon>
        <taxon>Pseudomonadati</taxon>
        <taxon>Pseudomonadota</taxon>
        <taxon>Alphaproteobacteria</taxon>
        <taxon>Acetobacterales</taxon>
        <taxon>Roseomonadaceae</taxon>
        <taxon>Roseococcus</taxon>
    </lineage>
</organism>
<gene>
    <name evidence="2" type="ORF">GGQ83_003644</name>
</gene>
<dbReference type="RefSeq" id="WP_184386405.1">
    <property type="nucleotide sequence ID" value="NZ_JACIDJ010000008.1"/>
</dbReference>
<evidence type="ECO:0000313" key="3">
    <source>
        <dbReference type="Proteomes" id="UP000553193"/>
    </source>
</evidence>
<dbReference type="PANTHER" id="PTHR43143:SF1">
    <property type="entry name" value="SERINE_THREONINE-PROTEIN PHOSPHATASE CPPED1"/>
    <property type="match status" value="1"/>
</dbReference>
<dbReference type="GO" id="GO:0016787">
    <property type="term" value="F:hydrolase activity"/>
    <property type="evidence" value="ECO:0007669"/>
    <property type="project" value="InterPro"/>
</dbReference>
<reference evidence="2 3" key="1">
    <citation type="submission" date="2020-08" db="EMBL/GenBank/DDBJ databases">
        <title>Genomic Encyclopedia of Type Strains, Phase IV (KMG-IV): sequencing the most valuable type-strain genomes for metagenomic binning, comparative biology and taxonomic classification.</title>
        <authorList>
            <person name="Goeker M."/>
        </authorList>
    </citation>
    <scope>NUCLEOTIDE SEQUENCE [LARGE SCALE GENOMIC DNA]</scope>
    <source>
        <strain evidence="2 3">DSM 19979</strain>
    </source>
</reference>
<dbReference type="InterPro" id="IPR004843">
    <property type="entry name" value="Calcineurin-like_PHP"/>
</dbReference>
<proteinExistence type="predicted"/>
<protein>
    <submittedName>
        <fullName evidence="2">3',5'-cyclic AMP phosphodiesterase CpdA</fullName>
    </submittedName>
</protein>
<dbReference type="Pfam" id="PF00149">
    <property type="entry name" value="Metallophos"/>
    <property type="match status" value="1"/>
</dbReference>
<feature type="domain" description="Calcineurin-like phosphoesterase" evidence="1">
    <location>
        <begin position="4"/>
        <end position="128"/>
    </location>
</feature>
<keyword evidence="3" id="KW-1185">Reference proteome</keyword>
<dbReference type="InterPro" id="IPR029052">
    <property type="entry name" value="Metallo-depent_PP-like"/>
</dbReference>
<dbReference type="AlphaFoldDB" id="A0A840AJ78"/>
<dbReference type="PANTHER" id="PTHR43143">
    <property type="entry name" value="METALLOPHOSPHOESTERASE, CALCINEURIN SUPERFAMILY"/>
    <property type="match status" value="1"/>
</dbReference>
<dbReference type="SUPFAM" id="SSF56300">
    <property type="entry name" value="Metallo-dependent phosphatases"/>
    <property type="match status" value="1"/>
</dbReference>
<accession>A0A840AJ78</accession>
<comment type="caution">
    <text evidence="2">The sequence shown here is derived from an EMBL/GenBank/DDBJ whole genome shotgun (WGS) entry which is preliminary data.</text>
</comment>
<dbReference type="InterPro" id="IPR051918">
    <property type="entry name" value="STPP_CPPED1"/>
</dbReference>
<sequence>MTTRILQISDTHLSPVHTHFQSNYERLLEWMAESPPDLVIVTGDLSLDGADQDADLRFAAEQLARLPAPWRAIPGNHDVGDYPVLGGHQPTDATRMARWRDVLGADHFMEDVPGWRLIGLNTQTLGSGLPEEAAQDAALHGAVAGAGGRALALFLHKPLCQHRLDDTVVDYWPVLQPARDALVAAFGATPPRFVASGHIHQWRDHAPDGLRQIWAPPVSFIVGEDRQPSIGSKLIGVVEHLLHEDGTHDSRLLLPERLALNDLSRLPQLYARPAAAA</sequence>
<evidence type="ECO:0000313" key="2">
    <source>
        <dbReference type="EMBL" id="MBB3900174.1"/>
    </source>
</evidence>
<dbReference type="Gene3D" id="3.60.21.10">
    <property type="match status" value="1"/>
</dbReference>
<name>A0A840AJ78_9PROT</name>
<dbReference type="EMBL" id="JACIDJ010000008">
    <property type="protein sequence ID" value="MBB3900174.1"/>
    <property type="molecule type" value="Genomic_DNA"/>
</dbReference>
<evidence type="ECO:0000259" key="1">
    <source>
        <dbReference type="Pfam" id="PF00149"/>
    </source>
</evidence>
<dbReference type="Proteomes" id="UP000553193">
    <property type="component" value="Unassembled WGS sequence"/>
</dbReference>